<reference evidence="1 2" key="1">
    <citation type="submission" date="2018-06" db="EMBL/GenBank/DDBJ databases">
        <title>Carbapenemase-producing Acinetobacter spp. from environmental sources in an hospital from French Polynesia.</title>
        <authorList>
            <person name="Bonnin R.A."/>
            <person name="Levy M."/>
            <person name="Cuzon G."/>
            <person name="Dortet L."/>
            <person name="Naas T."/>
        </authorList>
    </citation>
    <scope>NUCLEOTIDE SEQUENCE [LARGE SCALE GENOMIC DNA]</scope>
    <source>
        <strain evidence="1 2">R10</strain>
    </source>
</reference>
<accession>A0A3F3MMM8</accession>
<organism evidence="1 2">
    <name type="scientific">Acinetobacter baumannii</name>
    <dbReference type="NCBI Taxonomy" id="470"/>
    <lineage>
        <taxon>Bacteria</taxon>
        <taxon>Pseudomonadati</taxon>
        <taxon>Pseudomonadota</taxon>
        <taxon>Gammaproteobacteria</taxon>
        <taxon>Moraxellales</taxon>
        <taxon>Moraxellaceae</taxon>
        <taxon>Acinetobacter</taxon>
        <taxon>Acinetobacter calcoaceticus/baumannii complex</taxon>
    </lineage>
</organism>
<comment type="caution">
    <text evidence="1">The sequence shown here is derived from an EMBL/GenBank/DDBJ whole genome shotgun (WGS) entry which is preliminary data.</text>
</comment>
<protein>
    <submittedName>
        <fullName evidence="1">Uncharacterized protein</fullName>
    </submittedName>
</protein>
<proteinExistence type="predicted"/>
<dbReference type="Proteomes" id="UP000248662">
    <property type="component" value="Unassembled WGS sequence"/>
</dbReference>
<sequence length="98" mass="11561">MSEFKVGDYVVYKDVAHEYGIFPTSLFEVTRKIKKWGYHEIKETKCWHHNRKRWGSYGDDIRHATKEEIAVGHRIDNDMGDDSHIENHISPLCKSKDV</sequence>
<evidence type="ECO:0000313" key="1">
    <source>
        <dbReference type="EMBL" id="PZM16578.1"/>
    </source>
</evidence>
<gene>
    <name evidence="1" type="ORF">DOL94_10400</name>
</gene>
<evidence type="ECO:0000313" key="2">
    <source>
        <dbReference type="Proteomes" id="UP000248662"/>
    </source>
</evidence>
<dbReference type="RefSeq" id="WP_111034450.1">
    <property type="nucleotide sequence ID" value="NZ_QKWF01000098.1"/>
</dbReference>
<name>A0A3F3MMM8_ACIBA</name>
<dbReference type="EMBL" id="QKWF01000098">
    <property type="protein sequence ID" value="PZM16578.1"/>
    <property type="molecule type" value="Genomic_DNA"/>
</dbReference>
<dbReference type="AlphaFoldDB" id="A0A3F3MMM8"/>